<dbReference type="EMBL" id="BPLQ01000822">
    <property type="protein sequence ID" value="GIX75428.1"/>
    <property type="molecule type" value="Genomic_DNA"/>
</dbReference>
<protein>
    <submittedName>
        <fullName evidence="2">Uncharacterized protein</fullName>
    </submittedName>
</protein>
<evidence type="ECO:0000256" key="1">
    <source>
        <dbReference type="SAM" id="Phobius"/>
    </source>
</evidence>
<keyword evidence="1" id="KW-0472">Membrane</keyword>
<keyword evidence="1" id="KW-1133">Transmembrane helix</keyword>
<dbReference type="Proteomes" id="UP001054837">
    <property type="component" value="Unassembled WGS sequence"/>
</dbReference>
<evidence type="ECO:0000313" key="3">
    <source>
        <dbReference type="Proteomes" id="UP001054837"/>
    </source>
</evidence>
<keyword evidence="1" id="KW-0812">Transmembrane</keyword>
<evidence type="ECO:0000313" key="2">
    <source>
        <dbReference type="EMBL" id="GIX75428.1"/>
    </source>
</evidence>
<dbReference type="AlphaFoldDB" id="A0AAV4MSZ0"/>
<comment type="caution">
    <text evidence="2">The sequence shown here is derived from an EMBL/GenBank/DDBJ whole genome shotgun (WGS) entry which is preliminary data.</text>
</comment>
<name>A0AAV4MSZ0_9ARAC</name>
<organism evidence="2 3">
    <name type="scientific">Caerostris darwini</name>
    <dbReference type="NCBI Taxonomy" id="1538125"/>
    <lineage>
        <taxon>Eukaryota</taxon>
        <taxon>Metazoa</taxon>
        <taxon>Ecdysozoa</taxon>
        <taxon>Arthropoda</taxon>
        <taxon>Chelicerata</taxon>
        <taxon>Arachnida</taxon>
        <taxon>Araneae</taxon>
        <taxon>Araneomorphae</taxon>
        <taxon>Entelegynae</taxon>
        <taxon>Araneoidea</taxon>
        <taxon>Araneidae</taxon>
        <taxon>Caerostris</taxon>
    </lineage>
</organism>
<keyword evidence="3" id="KW-1185">Reference proteome</keyword>
<proteinExistence type="predicted"/>
<gene>
    <name evidence="2" type="ORF">CDAR_612031</name>
</gene>
<feature type="transmembrane region" description="Helical" evidence="1">
    <location>
        <begin position="90"/>
        <end position="114"/>
    </location>
</feature>
<sequence length="122" mass="13951">MTKHGGWLRFDIFRSLSTRCRFHDDPEEEPPKSIPFIANMSYYHSKRDLCSPLIAITPSNRIAVHESRKRAPEVLHSPLFNKSESAGDELLCCFVWASCGGVDFFYVLLSWMFVGLFEAGFS</sequence>
<accession>A0AAV4MSZ0</accession>
<reference evidence="2 3" key="1">
    <citation type="submission" date="2021-06" db="EMBL/GenBank/DDBJ databases">
        <title>Caerostris darwini draft genome.</title>
        <authorList>
            <person name="Kono N."/>
            <person name="Arakawa K."/>
        </authorList>
    </citation>
    <scope>NUCLEOTIDE SEQUENCE [LARGE SCALE GENOMIC DNA]</scope>
</reference>